<dbReference type="PROSITE" id="PS50011">
    <property type="entry name" value="PROTEIN_KINASE_DOM"/>
    <property type="match status" value="1"/>
</dbReference>
<evidence type="ECO:0000313" key="3">
    <source>
        <dbReference type="Proteomes" id="UP000283530"/>
    </source>
</evidence>
<evidence type="ECO:0000313" key="2">
    <source>
        <dbReference type="EMBL" id="RWR81110.1"/>
    </source>
</evidence>
<dbReference type="Pfam" id="PF07714">
    <property type="entry name" value="PK_Tyr_Ser-Thr"/>
    <property type="match status" value="1"/>
</dbReference>
<dbReference type="SUPFAM" id="SSF56112">
    <property type="entry name" value="Protein kinase-like (PK-like)"/>
    <property type="match status" value="1"/>
</dbReference>
<dbReference type="InterPro" id="IPR011009">
    <property type="entry name" value="Kinase-like_dom_sf"/>
</dbReference>
<sequence length="293" mass="32656">MYSQIFLIASVREISGTPRKLRMAGETGTTFRMPVLRVGAVFSLAAAAADRLGFGLSAAAPLAAAFAAAMRALHPPKTLDIIFERMPFQQCRNLGDHFVANCCTVEDQTIFGDFSRFRPTQTELSEKFSQISSFRRLSFSGLSSSSSMRITEDLAHSFGPGLYAFQLNELRAITRNFSSNFLLGLKAQAVAVQRHREWLAEVIFLGQFRRPNLVKLIGYCCEEEEWLLVYEFMPRGSLENHLIKGISLSLTWETRLKISVGAAKGLAFLHGADTPIIYRDFKTSNILLDSVVI</sequence>
<dbReference type="InterPro" id="IPR001245">
    <property type="entry name" value="Ser-Thr/Tyr_kinase_cat_dom"/>
</dbReference>
<dbReference type="InterPro" id="IPR050823">
    <property type="entry name" value="Plant_Ser_Thr_Prot_Kinase"/>
</dbReference>
<reference evidence="2 3" key="1">
    <citation type="journal article" date="2019" name="Nat. Plants">
        <title>Stout camphor tree genome fills gaps in understanding of flowering plant genome evolution.</title>
        <authorList>
            <person name="Chaw S.M."/>
            <person name="Liu Y.C."/>
            <person name="Wu Y.W."/>
            <person name="Wang H.Y."/>
            <person name="Lin C.I."/>
            <person name="Wu C.S."/>
            <person name="Ke H.M."/>
            <person name="Chang L.Y."/>
            <person name="Hsu C.Y."/>
            <person name="Yang H.T."/>
            <person name="Sudianto E."/>
            <person name="Hsu M.H."/>
            <person name="Wu K.P."/>
            <person name="Wang L.N."/>
            <person name="Leebens-Mack J.H."/>
            <person name="Tsai I.J."/>
        </authorList>
    </citation>
    <scope>NUCLEOTIDE SEQUENCE [LARGE SCALE GENOMIC DNA]</scope>
    <source>
        <strain evidence="3">cv. Chaw 1501</strain>
        <tissue evidence="2">Young leaves</tissue>
    </source>
</reference>
<evidence type="ECO:0000259" key="1">
    <source>
        <dbReference type="PROSITE" id="PS50011"/>
    </source>
</evidence>
<dbReference type="EMBL" id="QPKB01000003">
    <property type="protein sequence ID" value="RWR81110.1"/>
    <property type="molecule type" value="Genomic_DNA"/>
</dbReference>
<dbReference type="PANTHER" id="PTHR45621">
    <property type="entry name" value="OS01G0588500 PROTEIN-RELATED"/>
    <property type="match status" value="1"/>
</dbReference>
<accession>A0A443NRF9</accession>
<proteinExistence type="predicted"/>
<dbReference type="Gene3D" id="1.10.510.10">
    <property type="entry name" value="Transferase(Phosphotransferase) domain 1"/>
    <property type="match status" value="1"/>
</dbReference>
<dbReference type="GO" id="GO:0005524">
    <property type="term" value="F:ATP binding"/>
    <property type="evidence" value="ECO:0007669"/>
    <property type="project" value="InterPro"/>
</dbReference>
<feature type="domain" description="Protein kinase" evidence="1">
    <location>
        <begin position="134"/>
        <end position="293"/>
    </location>
</feature>
<organism evidence="2 3">
    <name type="scientific">Cinnamomum micranthum f. kanehirae</name>
    <dbReference type="NCBI Taxonomy" id="337451"/>
    <lineage>
        <taxon>Eukaryota</taxon>
        <taxon>Viridiplantae</taxon>
        <taxon>Streptophyta</taxon>
        <taxon>Embryophyta</taxon>
        <taxon>Tracheophyta</taxon>
        <taxon>Spermatophyta</taxon>
        <taxon>Magnoliopsida</taxon>
        <taxon>Magnoliidae</taxon>
        <taxon>Laurales</taxon>
        <taxon>Lauraceae</taxon>
        <taxon>Cinnamomum</taxon>
    </lineage>
</organism>
<keyword evidence="3" id="KW-1185">Reference proteome</keyword>
<dbReference type="Proteomes" id="UP000283530">
    <property type="component" value="Unassembled WGS sequence"/>
</dbReference>
<keyword evidence="2" id="KW-0808">Transferase</keyword>
<gene>
    <name evidence="2" type="ORF">CKAN_00977800</name>
</gene>
<dbReference type="InterPro" id="IPR008271">
    <property type="entry name" value="Ser/Thr_kinase_AS"/>
</dbReference>
<dbReference type="InterPro" id="IPR000719">
    <property type="entry name" value="Prot_kinase_dom"/>
</dbReference>
<name>A0A443NRF9_9MAGN</name>
<dbReference type="OrthoDB" id="4062651at2759"/>
<dbReference type="PROSITE" id="PS00108">
    <property type="entry name" value="PROTEIN_KINASE_ST"/>
    <property type="match status" value="1"/>
</dbReference>
<protein>
    <submittedName>
        <fullName evidence="2">Protein kinase domain-containing protein</fullName>
    </submittedName>
</protein>
<dbReference type="STRING" id="337451.A0A443NRF9"/>
<dbReference type="GO" id="GO:0004672">
    <property type="term" value="F:protein kinase activity"/>
    <property type="evidence" value="ECO:0007669"/>
    <property type="project" value="InterPro"/>
</dbReference>
<keyword evidence="2" id="KW-0418">Kinase</keyword>
<dbReference type="AlphaFoldDB" id="A0A443NRF9"/>
<comment type="caution">
    <text evidence="2">The sequence shown here is derived from an EMBL/GenBank/DDBJ whole genome shotgun (WGS) entry which is preliminary data.</text>
</comment>